<dbReference type="KEGG" id="spue:AB5L97_05290"/>
<gene>
    <name evidence="1" type="ORF">AB5L97_05290</name>
</gene>
<reference evidence="1" key="1">
    <citation type="submission" date="2024-07" db="EMBL/GenBank/DDBJ databases">
        <authorList>
            <person name="fu j."/>
        </authorList>
    </citation>
    <scope>NUCLEOTIDE SEQUENCE</scope>
    <source>
        <strain evidence="1">P10A9</strain>
    </source>
</reference>
<dbReference type="AlphaFoldDB" id="A0AB39L801"/>
<dbReference type="EMBL" id="CP163302">
    <property type="protein sequence ID" value="XDP46424.1"/>
    <property type="molecule type" value="Genomic_DNA"/>
</dbReference>
<proteinExistence type="predicted"/>
<accession>A0AB39L801</accession>
<name>A0AB39L801_9MICC</name>
<dbReference type="RefSeq" id="WP_307958741.1">
    <property type="nucleotide sequence ID" value="NZ_CP163302.1"/>
</dbReference>
<evidence type="ECO:0000313" key="1">
    <source>
        <dbReference type="EMBL" id="XDP46424.1"/>
    </source>
</evidence>
<organism evidence="1">
    <name type="scientific">Sinomonas puerhi</name>
    <dbReference type="NCBI Taxonomy" id="3238584"/>
    <lineage>
        <taxon>Bacteria</taxon>
        <taxon>Bacillati</taxon>
        <taxon>Actinomycetota</taxon>
        <taxon>Actinomycetes</taxon>
        <taxon>Micrococcales</taxon>
        <taxon>Micrococcaceae</taxon>
        <taxon>Sinomonas</taxon>
    </lineage>
</organism>
<sequence length="135" mass="14522">MRTNYVRGASLSCSESQAEIRDMLAASGIRQFQFRSEQGRAGVAFSTGDRRFRLVLPVAVAAAGPPDSRSSQDAARRHWRQLSVLMRAKLDAVSSGIVTFDEEFLAYMVMPGGGTVFQATAPGIASAYAVAQPHV</sequence>
<protein>
    <submittedName>
        <fullName evidence="1">Uncharacterized protein</fullName>
    </submittedName>
</protein>